<dbReference type="InterPro" id="IPR007401">
    <property type="entry name" value="DUF454"/>
</dbReference>
<feature type="transmembrane region" description="Helical" evidence="1">
    <location>
        <begin position="96"/>
        <end position="120"/>
    </location>
</feature>
<dbReference type="RefSeq" id="WP_123791284.1">
    <property type="nucleotide sequence ID" value="NZ_RKQK01000001.1"/>
</dbReference>
<evidence type="ECO:0000313" key="2">
    <source>
        <dbReference type="EMBL" id="RPE71029.1"/>
    </source>
</evidence>
<keyword evidence="1" id="KW-0812">Transmembrane</keyword>
<dbReference type="OrthoDB" id="9816293at2"/>
<reference evidence="2 3" key="1">
    <citation type="submission" date="2018-11" db="EMBL/GenBank/DDBJ databases">
        <title>Genomic Encyclopedia of Type Strains, Phase IV (KMG-IV): sequencing the most valuable type-strain genomes for metagenomic binning, comparative biology and taxonomic classification.</title>
        <authorList>
            <person name="Goeker M."/>
        </authorList>
    </citation>
    <scope>NUCLEOTIDE SEQUENCE [LARGE SCALE GENOMIC DNA]</scope>
    <source>
        <strain evidence="2 3">DSM 104731</strain>
    </source>
</reference>
<dbReference type="AlphaFoldDB" id="A0A3N4UU74"/>
<keyword evidence="1" id="KW-1133">Transmembrane helix</keyword>
<name>A0A3N4UU74_9RHOB</name>
<dbReference type="Proteomes" id="UP000269689">
    <property type="component" value="Unassembled WGS sequence"/>
</dbReference>
<evidence type="ECO:0000313" key="3">
    <source>
        <dbReference type="Proteomes" id="UP000269689"/>
    </source>
</evidence>
<proteinExistence type="predicted"/>
<protein>
    <recommendedName>
        <fullName evidence="4">Inner membrane protein</fullName>
    </recommendedName>
</protein>
<evidence type="ECO:0000256" key="1">
    <source>
        <dbReference type="SAM" id="Phobius"/>
    </source>
</evidence>
<organism evidence="2 3">
    <name type="scientific">Pacificibacter maritimus</name>
    <dbReference type="NCBI Taxonomy" id="762213"/>
    <lineage>
        <taxon>Bacteria</taxon>
        <taxon>Pseudomonadati</taxon>
        <taxon>Pseudomonadota</taxon>
        <taxon>Alphaproteobacteria</taxon>
        <taxon>Rhodobacterales</taxon>
        <taxon>Roseobacteraceae</taxon>
        <taxon>Pacificibacter</taxon>
    </lineage>
</organism>
<dbReference type="PANTHER" id="PTHR35813:SF1">
    <property type="entry name" value="INNER MEMBRANE PROTEIN YBAN"/>
    <property type="match status" value="1"/>
</dbReference>
<evidence type="ECO:0008006" key="4">
    <source>
        <dbReference type="Google" id="ProtNLM"/>
    </source>
</evidence>
<dbReference type="GO" id="GO:0005886">
    <property type="term" value="C:plasma membrane"/>
    <property type="evidence" value="ECO:0007669"/>
    <property type="project" value="TreeGrafter"/>
</dbReference>
<keyword evidence="1" id="KW-0472">Membrane</keyword>
<feature type="transmembrane region" description="Helical" evidence="1">
    <location>
        <begin position="12"/>
        <end position="45"/>
    </location>
</feature>
<dbReference type="Pfam" id="PF04304">
    <property type="entry name" value="DUF454"/>
    <property type="match status" value="1"/>
</dbReference>
<accession>A0A3N4UU74</accession>
<dbReference type="EMBL" id="RKQK01000001">
    <property type="protein sequence ID" value="RPE71029.1"/>
    <property type="molecule type" value="Genomic_DNA"/>
</dbReference>
<keyword evidence="3" id="KW-1185">Reference proteome</keyword>
<dbReference type="PIRSF" id="PIRSF016789">
    <property type="entry name" value="DUF454"/>
    <property type="match status" value="1"/>
</dbReference>
<sequence length="125" mass="13531">MQRPSKAVTRVLHLVLGWACIALAVIGAVLPLLPTTVFLILAAYFFTKGSPHLRAWLIQHSTFGPPILDWERTGAIAPKIKKLAIGMMGLTLCVSFILGVPLGVMIVQLLCITAAAIYIVTRPSR</sequence>
<comment type="caution">
    <text evidence="2">The sequence shown here is derived from an EMBL/GenBank/DDBJ whole genome shotgun (WGS) entry which is preliminary data.</text>
</comment>
<dbReference type="PANTHER" id="PTHR35813">
    <property type="entry name" value="INNER MEMBRANE PROTEIN YBAN"/>
    <property type="match status" value="1"/>
</dbReference>
<gene>
    <name evidence="2" type="ORF">EDD53_0142</name>
</gene>